<name>A0A6G1HN81_9PEZI</name>
<dbReference type="Proteomes" id="UP000799640">
    <property type="component" value="Unassembled WGS sequence"/>
</dbReference>
<gene>
    <name evidence="1" type="ORF">EJ06DRAFT_533402</name>
</gene>
<reference evidence="1" key="1">
    <citation type="journal article" date="2020" name="Stud. Mycol.">
        <title>101 Dothideomycetes genomes: a test case for predicting lifestyles and emergence of pathogens.</title>
        <authorList>
            <person name="Haridas S."/>
            <person name="Albert R."/>
            <person name="Binder M."/>
            <person name="Bloem J."/>
            <person name="Labutti K."/>
            <person name="Salamov A."/>
            <person name="Andreopoulos B."/>
            <person name="Baker S."/>
            <person name="Barry K."/>
            <person name="Bills G."/>
            <person name="Bluhm B."/>
            <person name="Cannon C."/>
            <person name="Castanera R."/>
            <person name="Culley D."/>
            <person name="Daum C."/>
            <person name="Ezra D."/>
            <person name="Gonzalez J."/>
            <person name="Henrissat B."/>
            <person name="Kuo A."/>
            <person name="Liang C."/>
            <person name="Lipzen A."/>
            <person name="Lutzoni F."/>
            <person name="Magnuson J."/>
            <person name="Mondo S."/>
            <person name="Nolan M."/>
            <person name="Ohm R."/>
            <person name="Pangilinan J."/>
            <person name="Park H.-J."/>
            <person name="Ramirez L."/>
            <person name="Alfaro M."/>
            <person name="Sun H."/>
            <person name="Tritt A."/>
            <person name="Yoshinaga Y."/>
            <person name="Zwiers L.-H."/>
            <person name="Turgeon B."/>
            <person name="Goodwin S."/>
            <person name="Spatafora J."/>
            <person name="Crous P."/>
            <person name="Grigoriev I."/>
        </authorList>
    </citation>
    <scope>NUCLEOTIDE SEQUENCE</scope>
    <source>
        <strain evidence="1">CBS 262.69</strain>
    </source>
</reference>
<keyword evidence="2" id="KW-1185">Reference proteome</keyword>
<evidence type="ECO:0000313" key="2">
    <source>
        <dbReference type="Proteomes" id="UP000799640"/>
    </source>
</evidence>
<protein>
    <submittedName>
        <fullName evidence="1">Uncharacterized protein</fullName>
    </submittedName>
</protein>
<proteinExistence type="predicted"/>
<dbReference type="EMBL" id="ML996704">
    <property type="protein sequence ID" value="KAF2397215.1"/>
    <property type="molecule type" value="Genomic_DNA"/>
</dbReference>
<sequence>MSRDTAARGNMMCDVADVAARQFDAVRRLANGAVSFHTRLSARQLKASPCVRVAHTHLA</sequence>
<organism evidence="1 2">
    <name type="scientific">Trichodelitschia bisporula</name>
    <dbReference type="NCBI Taxonomy" id="703511"/>
    <lineage>
        <taxon>Eukaryota</taxon>
        <taxon>Fungi</taxon>
        <taxon>Dikarya</taxon>
        <taxon>Ascomycota</taxon>
        <taxon>Pezizomycotina</taxon>
        <taxon>Dothideomycetes</taxon>
        <taxon>Dothideomycetes incertae sedis</taxon>
        <taxon>Phaeotrichales</taxon>
        <taxon>Phaeotrichaceae</taxon>
        <taxon>Trichodelitschia</taxon>
    </lineage>
</organism>
<evidence type="ECO:0000313" key="1">
    <source>
        <dbReference type="EMBL" id="KAF2397215.1"/>
    </source>
</evidence>
<accession>A0A6G1HN81</accession>
<dbReference type="AlphaFoldDB" id="A0A6G1HN81"/>